<dbReference type="Gene3D" id="3.40.50.300">
    <property type="entry name" value="P-loop containing nucleotide triphosphate hydrolases"/>
    <property type="match status" value="1"/>
</dbReference>
<comment type="caution">
    <text evidence="2">The sequence shown here is derived from an EMBL/GenBank/DDBJ whole genome shotgun (WGS) entry which is preliminary data.</text>
</comment>
<dbReference type="OrthoDB" id="9815116at2"/>
<evidence type="ECO:0000313" key="2">
    <source>
        <dbReference type="EMBL" id="CDF58412.1"/>
    </source>
</evidence>
<dbReference type="PANTHER" id="PTHR13696">
    <property type="entry name" value="P-LOOP CONTAINING NUCLEOSIDE TRIPHOSPHATE HYDROLASE"/>
    <property type="match status" value="1"/>
</dbReference>
<dbReference type="PANTHER" id="PTHR13696:SF99">
    <property type="entry name" value="COBYRINIC ACID AC-DIAMIDE SYNTHASE"/>
    <property type="match status" value="1"/>
</dbReference>
<dbReference type="HOGENOM" id="CLU_037612_4_0_9"/>
<accession>R7RQB3</accession>
<proteinExistence type="predicted"/>
<sequence length="300" mass="34480">MKVVSIINNKGGVGKTTLTANIGAEIANRNKRVLLIDLDPQTNLTFSFIKVDLWKSNFAKNRTIKFWFDLILDNKSSMVNFEDLIYRINNLDIIFSHTGLTDLDVDLASKFSNKLTKPTERQLKKYYVETYSYLRNELKKLKDRYDIVLIDCPPSFGMVTKNAIIASDYYLIPAKMDYLSTLGINQLRNRVCELVQIYNNYCTYLNEDIVEPKFLGVVATMVSIRNNELISAQKAFKDELIRSGIDMFKSMIRENKTIYAISPEYGIPVVLNNCNSGIYGEVKREWIELVNEFLIKVGVV</sequence>
<evidence type="ECO:0000313" key="3">
    <source>
        <dbReference type="Proteomes" id="UP000014923"/>
    </source>
</evidence>
<dbReference type="RefSeq" id="WP_018662463.1">
    <property type="nucleotide sequence ID" value="NZ_HF952018.1"/>
</dbReference>
<dbReference type="Pfam" id="PF13614">
    <property type="entry name" value="AAA_31"/>
    <property type="match status" value="1"/>
</dbReference>
<dbReference type="InterPro" id="IPR050678">
    <property type="entry name" value="DNA_Partitioning_ATPase"/>
</dbReference>
<name>R7RQB3_9CLOT</name>
<evidence type="ECO:0000259" key="1">
    <source>
        <dbReference type="Pfam" id="PF13614"/>
    </source>
</evidence>
<dbReference type="eggNOG" id="COG1192">
    <property type="taxonomic scope" value="Bacteria"/>
</dbReference>
<dbReference type="CDD" id="cd02042">
    <property type="entry name" value="ParAB_family"/>
    <property type="match status" value="1"/>
</dbReference>
<protein>
    <submittedName>
        <fullName evidence="2">Cobyrinic acid a,c-diamide synthase</fullName>
    </submittedName>
</protein>
<dbReference type="SUPFAM" id="SSF52540">
    <property type="entry name" value="P-loop containing nucleoside triphosphate hydrolases"/>
    <property type="match status" value="1"/>
</dbReference>
<gene>
    <name evidence="2" type="ORF">TCEL_00458</name>
</gene>
<dbReference type="EMBL" id="CAVN010000097">
    <property type="protein sequence ID" value="CDF58412.1"/>
    <property type="molecule type" value="Genomic_DNA"/>
</dbReference>
<dbReference type="Proteomes" id="UP000014923">
    <property type="component" value="Unassembled WGS sequence"/>
</dbReference>
<reference evidence="2" key="1">
    <citation type="submission" date="2013-03" db="EMBL/GenBank/DDBJ databases">
        <title>Draft genome sequence of the hydrogen-ethanol-producing anaerobic alkalithermophilic Caloramator celere.</title>
        <authorList>
            <person name="Ciranna A."/>
            <person name="Larjo A."/>
            <person name="Kivisto A."/>
            <person name="Santala V."/>
            <person name="Roos C."/>
            <person name="Karp M."/>
        </authorList>
    </citation>
    <scope>NUCLEOTIDE SEQUENCE [LARGE SCALE GENOMIC DNA]</scope>
    <source>
        <strain evidence="2">DSM 8682</strain>
    </source>
</reference>
<dbReference type="InterPro" id="IPR025669">
    <property type="entry name" value="AAA_dom"/>
</dbReference>
<feature type="domain" description="AAA" evidence="1">
    <location>
        <begin position="1"/>
        <end position="199"/>
    </location>
</feature>
<keyword evidence="3" id="KW-1185">Reference proteome</keyword>
<dbReference type="InterPro" id="IPR027417">
    <property type="entry name" value="P-loop_NTPase"/>
</dbReference>
<dbReference type="AlphaFoldDB" id="R7RQB3"/>
<organism evidence="2 3">
    <name type="scientific">Thermobrachium celere DSM 8682</name>
    <dbReference type="NCBI Taxonomy" id="941824"/>
    <lineage>
        <taxon>Bacteria</taxon>
        <taxon>Bacillati</taxon>
        <taxon>Bacillota</taxon>
        <taxon>Clostridia</taxon>
        <taxon>Eubacteriales</taxon>
        <taxon>Clostridiaceae</taxon>
        <taxon>Thermobrachium</taxon>
    </lineage>
</organism>